<feature type="region of interest" description="Disordered" evidence="1">
    <location>
        <begin position="116"/>
        <end position="141"/>
    </location>
</feature>
<name>A0A2S6IBX6_9ACTN</name>
<reference evidence="2 3" key="1">
    <citation type="submission" date="2018-02" db="EMBL/GenBank/DDBJ databases">
        <title>Genomic Encyclopedia of Archaeal and Bacterial Type Strains, Phase II (KMG-II): from individual species to whole genera.</title>
        <authorList>
            <person name="Goeker M."/>
        </authorList>
    </citation>
    <scope>NUCLEOTIDE SEQUENCE [LARGE SCALE GENOMIC DNA]</scope>
    <source>
        <strain evidence="2 3">DSM 22857</strain>
    </source>
</reference>
<organism evidence="2 3">
    <name type="scientific">Kineococcus xinjiangensis</name>
    <dbReference type="NCBI Taxonomy" id="512762"/>
    <lineage>
        <taxon>Bacteria</taxon>
        <taxon>Bacillati</taxon>
        <taxon>Actinomycetota</taxon>
        <taxon>Actinomycetes</taxon>
        <taxon>Kineosporiales</taxon>
        <taxon>Kineosporiaceae</taxon>
        <taxon>Kineococcus</taxon>
    </lineage>
</organism>
<dbReference type="Proteomes" id="UP000239485">
    <property type="component" value="Unassembled WGS sequence"/>
</dbReference>
<dbReference type="AlphaFoldDB" id="A0A2S6IBX6"/>
<evidence type="ECO:0000256" key="1">
    <source>
        <dbReference type="SAM" id="MobiDB-lite"/>
    </source>
</evidence>
<evidence type="ECO:0000313" key="2">
    <source>
        <dbReference type="EMBL" id="PPK90179.1"/>
    </source>
</evidence>
<proteinExistence type="predicted"/>
<keyword evidence="3" id="KW-1185">Reference proteome</keyword>
<gene>
    <name evidence="2" type="ORF">CLV92_1289</name>
</gene>
<accession>A0A2S6IBX6</accession>
<sequence length="230" mass="25018">MASQRDKLTAVTNLDPASYVPGLSWAEDSADDGVDPNPPAWSGRPRGIQPTTVPIALVLGESERAAVLLTTVQAYPSGVSMIVSAHLRTPVAGDDIGEPISDGRLQLTIELPDGQRLTGTEPLPEYEHPNAQRLRPHQPEDDEWVPEHAVLRRLGGGRSESVLDQEYWLWPLPMSGRLRVSCQWLEQDISLSSHELDAQLFRDAAAQACPVRVERVLGPAFGEQAIAGSP</sequence>
<protein>
    <submittedName>
        <fullName evidence="2">Uncharacterized protein</fullName>
    </submittedName>
</protein>
<dbReference type="EMBL" id="PTJD01000028">
    <property type="protein sequence ID" value="PPK90179.1"/>
    <property type="molecule type" value="Genomic_DNA"/>
</dbReference>
<feature type="region of interest" description="Disordered" evidence="1">
    <location>
        <begin position="22"/>
        <end position="47"/>
    </location>
</feature>
<comment type="caution">
    <text evidence="2">The sequence shown here is derived from an EMBL/GenBank/DDBJ whole genome shotgun (WGS) entry which is preliminary data.</text>
</comment>
<evidence type="ECO:0000313" key="3">
    <source>
        <dbReference type="Proteomes" id="UP000239485"/>
    </source>
</evidence>